<protein>
    <recommendedName>
        <fullName evidence="2">DUF4189 domain-containing protein</fullName>
    </recommendedName>
</protein>
<reference evidence="3 4" key="1">
    <citation type="submission" date="2018-07" db="EMBL/GenBank/DDBJ databases">
        <authorList>
            <person name="Peeters C."/>
        </authorList>
    </citation>
    <scope>NUCLEOTIDE SEQUENCE [LARGE SCALE GENOMIC DNA]</scope>
    <source>
        <strain evidence="3 4">LMG 3411</strain>
    </source>
</reference>
<name>A0A446CPY8_9BURK</name>
<dbReference type="EMBL" id="UFQB01000022">
    <property type="protein sequence ID" value="SSW70014.1"/>
    <property type="molecule type" value="Genomic_DNA"/>
</dbReference>
<gene>
    <name evidence="3" type="ORF">AGI3411_04464</name>
</gene>
<organism evidence="3 4">
    <name type="scientific">Achromobacter agilis</name>
    <dbReference type="NCBI Taxonomy" id="1353888"/>
    <lineage>
        <taxon>Bacteria</taxon>
        <taxon>Pseudomonadati</taxon>
        <taxon>Pseudomonadota</taxon>
        <taxon>Betaproteobacteria</taxon>
        <taxon>Burkholderiales</taxon>
        <taxon>Alcaligenaceae</taxon>
        <taxon>Achromobacter</taxon>
    </lineage>
</organism>
<dbReference type="Pfam" id="PF13827">
    <property type="entry name" value="DUF4189"/>
    <property type="match status" value="2"/>
</dbReference>
<dbReference type="OrthoDB" id="8653034at2"/>
<evidence type="ECO:0000313" key="4">
    <source>
        <dbReference type="Proteomes" id="UP000289184"/>
    </source>
</evidence>
<feature type="domain" description="DUF4189" evidence="2">
    <location>
        <begin position="39"/>
        <end position="131"/>
    </location>
</feature>
<feature type="domain" description="DUF4189" evidence="2">
    <location>
        <begin position="170"/>
        <end position="262"/>
    </location>
</feature>
<keyword evidence="1" id="KW-0732">Signal</keyword>
<evidence type="ECO:0000259" key="2">
    <source>
        <dbReference type="Pfam" id="PF13827"/>
    </source>
</evidence>
<dbReference type="Proteomes" id="UP000289184">
    <property type="component" value="Unassembled WGS sequence"/>
</dbReference>
<proteinExistence type="predicted"/>
<dbReference type="AlphaFoldDB" id="A0A446CPY8"/>
<evidence type="ECO:0000313" key="3">
    <source>
        <dbReference type="EMBL" id="SSW70014.1"/>
    </source>
</evidence>
<dbReference type="InterPro" id="IPR025240">
    <property type="entry name" value="DUF4189"/>
</dbReference>
<accession>A0A446CPY8</accession>
<keyword evidence="4" id="KW-1185">Reference proteome</keyword>
<feature type="signal peptide" evidence="1">
    <location>
        <begin position="1"/>
        <end position="35"/>
    </location>
</feature>
<feature type="chain" id="PRO_5019559124" description="DUF4189 domain-containing protein" evidence="1">
    <location>
        <begin position="36"/>
        <end position="282"/>
    </location>
</feature>
<evidence type="ECO:0000256" key="1">
    <source>
        <dbReference type="SAM" id="SignalP"/>
    </source>
</evidence>
<sequence>MMPARLLDLFRTTGAALAAAGALALGLLASPAVHADTLYGAVATDEAHKQLYWVMPETSTKEAQQAALAKCKKAGGKGCKDVTAFSDSCVAFSRNSRDDLFWGASVSSEVAAKKAIRTCTNDSADGKCRLAAMPLCVGPGYSEADLKAPDTATPAQLEALSAKLDSRGYWGSIAEKESGDLTYADGYPTEKEAVDALLGWEDCKGCRTVLTYTDSCAGMAWAKGSKGRGTGFTALNPDPVTARNEARATCDAKSGGQTCVAMVRCSGRAYISGYKGEDEKPN</sequence>